<name>A0A7W6UU84_9HYPH</name>
<evidence type="ECO:0000313" key="2">
    <source>
        <dbReference type="EMBL" id="MBB4443476.1"/>
    </source>
</evidence>
<sequence>MPIRTPALKAAASIAATVRFDPLRATTTTGVSAKIPGSARLILSVDSVGRKTDTTRGIAGTYFKFRGFSRSCSDQFRQPARAPDARHGKRFGRKNADPPPRRGSGGLTKIRSLGRAPPSSKRNSDRSRRFSRKLQPSGSRHRQSHQLGDDGAKPAKTQTLLEIREHILFPVGLNINHPVMMEARLRQCRRKQIRPCQAPKDVALCARNNPGDKQRGGCAMHRIATTTSHFVQGTASQPTARKLCVDLGYSERQHLALARSSAFKPPDAVLQLGNDRVGGSDWHRFPTSRVHLHSQEKAGMFCFCSLNSDESTGKNRVDSSRHHETAVAQSIHQADSIRCGMRRKIS</sequence>
<evidence type="ECO:0000313" key="3">
    <source>
        <dbReference type="Proteomes" id="UP000533724"/>
    </source>
</evidence>
<evidence type="ECO:0000256" key="1">
    <source>
        <dbReference type="SAM" id="MobiDB-lite"/>
    </source>
</evidence>
<accession>A0A7W6UU84</accession>
<proteinExistence type="predicted"/>
<gene>
    <name evidence="2" type="ORF">GGE15_006778</name>
</gene>
<comment type="caution">
    <text evidence="2">The sequence shown here is derived from an EMBL/GenBank/DDBJ whole genome shotgun (WGS) entry which is preliminary data.</text>
</comment>
<organism evidence="2 3">
    <name type="scientific">Rhizobium esperanzae</name>
    <dbReference type="NCBI Taxonomy" id="1967781"/>
    <lineage>
        <taxon>Bacteria</taxon>
        <taxon>Pseudomonadati</taxon>
        <taxon>Pseudomonadota</taxon>
        <taxon>Alphaproteobacteria</taxon>
        <taxon>Hyphomicrobiales</taxon>
        <taxon>Rhizobiaceae</taxon>
        <taxon>Rhizobium/Agrobacterium group</taxon>
        <taxon>Rhizobium</taxon>
    </lineage>
</organism>
<dbReference type="AlphaFoldDB" id="A0A7W6UU84"/>
<reference evidence="2 3" key="1">
    <citation type="submission" date="2020-08" db="EMBL/GenBank/DDBJ databases">
        <title>Genomic Encyclopedia of Type Strains, Phase IV (KMG-V): Genome sequencing to study the core and pangenomes of soil and plant-associated prokaryotes.</title>
        <authorList>
            <person name="Whitman W."/>
        </authorList>
    </citation>
    <scope>NUCLEOTIDE SEQUENCE [LARGE SCALE GENOMIC DNA]</scope>
    <source>
        <strain evidence="2 3">SEMIA 414</strain>
    </source>
</reference>
<dbReference type="Proteomes" id="UP000533724">
    <property type="component" value="Unassembled WGS sequence"/>
</dbReference>
<feature type="region of interest" description="Disordered" evidence="1">
    <location>
        <begin position="73"/>
        <end position="153"/>
    </location>
</feature>
<protein>
    <submittedName>
        <fullName evidence="2">Uncharacterized protein</fullName>
    </submittedName>
</protein>
<dbReference type="EMBL" id="JACIHI010000024">
    <property type="protein sequence ID" value="MBB4443476.1"/>
    <property type="molecule type" value="Genomic_DNA"/>
</dbReference>